<name>A0AAW2G877_9HYME</name>
<proteinExistence type="predicted"/>
<gene>
    <name evidence="1" type="ORF">PUN28_006223</name>
</gene>
<dbReference type="EMBL" id="JADYXP020000005">
    <property type="protein sequence ID" value="KAL0124228.1"/>
    <property type="molecule type" value="Genomic_DNA"/>
</dbReference>
<sequence>MRPTINGSTSTFCSSRWLPFAEIKRKPRVVRGDWGIECRTKGKGGGPSCSSPAGIFRYRTGPITKSYQLRYHRGELSILKYKCTFLWTYQKYHFGPDIRASRLAILSRLCI</sequence>
<dbReference type="AlphaFoldDB" id="A0AAW2G877"/>
<accession>A0AAW2G877</accession>
<organism evidence="1 2">
    <name type="scientific">Cardiocondyla obscurior</name>
    <dbReference type="NCBI Taxonomy" id="286306"/>
    <lineage>
        <taxon>Eukaryota</taxon>
        <taxon>Metazoa</taxon>
        <taxon>Ecdysozoa</taxon>
        <taxon>Arthropoda</taxon>
        <taxon>Hexapoda</taxon>
        <taxon>Insecta</taxon>
        <taxon>Pterygota</taxon>
        <taxon>Neoptera</taxon>
        <taxon>Endopterygota</taxon>
        <taxon>Hymenoptera</taxon>
        <taxon>Apocrita</taxon>
        <taxon>Aculeata</taxon>
        <taxon>Formicoidea</taxon>
        <taxon>Formicidae</taxon>
        <taxon>Myrmicinae</taxon>
        <taxon>Cardiocondyla</taxon>
    </lineage>
</organism>
<comment type="caution">
    <text evidence="1">The sequence shown here is derived from an EMBL/GenBank/DDBJ whole genome shotgun (WGS) entry which is preliminary data.</text>
</comment>
<keyword evidence="2" id="KW-1185">Reference proteome</keyword>
<reference evidence="1 2" key="1">
    <citation type="submission" date="2023-03" db="EMBL/GenBank/DDBJ databases">
        <title>High recombination rates correlate with genetic variation in Cardiocondyla obscurior ants.</title>
        <authorList>
            <person name="Errbii M."/>
        </authorList>
    </citation>
    <scope>NUCLEOTIDE SEQUENCE [LARGE SCALE GENOMIC DNA]</scope>
    <source>
        <strain evidence="1">Alpha-2009</strain>
        <tissue evidence="1">Whole body</tissue>
    </source>
</reference>
<dbReference type="Proteomes" id="UP001430953">
    <property type="component" value="Unassembled WGS sequence"/>
</dbReference>
<evidence type="ECO:0000313" key="2">
    <source>
        <dbReference type="Proteomes" id="UP001430953"/>
    </source>
</evidence>
<protein>
    <submittedName>
        <fullName evidence="1">Uncharacterized protein</fullName>
    </submittedName>
</protein>
<evidence type="ECO:0000313" key="1">
    <source>
        <dbReference type="EMBL" id="KAL0124228.1"/>
    </source>
</evidence>